<gene>
    <name evidence="1" type="ORF">GCM10007940_09700</name>
</gene>
<dbReference type="EMBL" id="BSOH01000005">
    <property type="protein sequence ID" value="GLR16355.1"/>
    <property type="molecule type" value="Genomic_DNA"/>
</dbReference>
<dbReference type="Proteomes" id="UP001156666">
    <property type="component" value="Unassembled WGS sequence"/>
</dbReference>
<protein>
    <recommendedName>
        <fullName evidence="3">DUF4252 domain-containing protein</fullName>
    </recommendedName>
</protein>
<evidence type="ECO:0000313" key="2">
    <source>
        <dbReference type="Proteomes" id="UP001156666"/>
    </source>
</evidence>
<organism evidence="1 2">
    <name type="scientific">Portibacter lacus</name>
    <dbReference type="NCBI Taxonomy" id="1099794"/>
    <lineage>
        <taxon>Bacteria</taxon>
        <taxon>Pseudomonadati</taxon>
        <taxon>Bacteroidota</taxon>
        <taxon>Saprospiria</taxon>
        <taxon>Saprospirales</taxon>
        <taxon>Haliscomenobacteraceae</taxon>
        <taxon>Portibacter</taxon>
    </lineage>
</organism>
<reference evidence="1" key="1">
    <citation type="journal article" date="2014" name="Int. J. Syst. Evol. Microbiol.">
        <title>Complete genome sequence of Corynebacterium casei LMG S-19264T (=DSM 44701T), isolated from a smear-ripened cheese.</title>
        <authorList>
            <consortium name="US DOE Joint Genome Institute (JGI-PGF)"/>
            <person name="Walter F."/>
            <person name="Albersmeier A."/>
            <person name="Kalinowski J."/>
            <person name="Ruckert C."/>
        </authorList>
    </citation>
    <scope>NUCLEOTIDE SEQUENCE</scope>
    <source>
        <strain evidence="1">NBRC 108769</strain>
    </source>
</reference>
<evidence type="ECO:0008006" key="3">
    <source>
        <dbReference type="Google" id="ProtNLM"/>
    </source>
</evidence>
<keyword evidence="2" id="KW-1185">Reference proteome</keyword>
<dbReference type="Pfam" id="PF14060">
    <property type="entry name" value="DUF4252"/>
    <property type="match status" value="1"/>
</dbReference>
<dbReference type="AlphaFoldDB" id="A0AA37SRA0"/>
<sequence length="174" mass="20126">MKNLYILALLLFVTNIAFSQTRSLNKFINHHKVEDHALAINVPGWMLDAIGLSSNFIDDDDVEAKELLKLTDKISRIRFLIIDDGPEVEKKDINKLLKGLQNEQFEELLSVRSEGTQVRLLIREKRNQIRNIAAFINSEDATILMSLSGRFKIEDLKNLKIWDYDKDEEELLSI</sequence>
<dbReference type="RefSeq" id="WP_235293161.1">
    <property type="nucleotide sequence ID" value="NZ_BSOH01000005.1"/>
</dbReference>
<name>A0AA37SRA0_9BACT</name>
<dbReference type="InterPro" id="IPR025348">
    <property type="entry name" value="DUF4252"/>
</dbReference>
<accession>A0AA37SRA0</accession>
<reference evidence="1" key="2">
    <citation type="submission" date="2023-01" db="EMBL/GenBank/DDBJ databases">
        <title>Draft genome sequence of Portibacter lacus strain NBRC 108769.</title>
        <authorList>
            <person name="Sun Q."/>
            <person name="Mori K."/>
        </authorList>
    </citation>
    <scope>NUCLEOTIDE SEQUENCE</scope>
    <source>
        <strain evidence="1">NBRC 108769</strain>
    </source>
</reference>
<evidence type="ECO:0000313" key="1">
    <source>
        <dbReference type="EMBL" id="GLR16355.1"/>
    </source>
</evidence>
<comment type="caution">
    <text evidence="1">The sequence shown here is derived from an EMBL/GenBank/DDBJ whole genome shotgun (WGS) entry which is preliminary data.</text>
</comment>
<proteinExistence type="predicted"/>